<name>A0ABP8MDT5_9BACT</name>
<proteinExistence type="predicted"/>
<evidence type="ECO:0000313" key="2">
    <source>
        <dbReference type="Proteomes" id="UP001500840"/>
    </source>
</evidence>
<protein>
    <submittedName>
        <fullName evidence="1">Uncharacterized protein</fullName>
    </submittedName>
</protein>
<dbReference type="EMBL" id="BAABGA010000017">
    <property type="protein sequence ID" value="GAA4448902.1"/>
    <property type="molecule type" value="Genomic_DNA"/>
</dbReference>
<comment type="caution">
    <text evidence="1">The sequence shown here is derived from an EMBL/GenBank/DDBJ whole genome shotgun (WGS) entry which is preliminary data.</text>
</comment>
<dbReference type="Proteomes" id="UP001500840">
    <property type="component" value="Unassembled WGS sequence"/>
</dbReference>
<gene>
    <name evidence="1" type="ORF">GCM10023156_12700</name>
</gene>
<organism evidence="1 2">
    <name type="scientific">Novipirellula rosea</name>
    <dbReference type="NCBI Taxonomy" id="1031540"/>
    <lineage>
        <taxon>Bacteria</taxon>
        <taxon>Pseudomonadati</taxon>
        <taxon>Planctomycetota</taxon>
        <taxon>Planctomycetia</taxon>
        <taxon>Pirellulales</taxon>
        <taxon>Pirellulaceae</taxon>
        <taxon>Novipirellula</taxon>
    </lineage>
</organism>
<keyword evidence="2" id="KW-1185">Reference proteome</keyword>
<evidence type="ECO:0000313" key="1">
    <source>
        <dbReference type="EMBL" id="GAA4448902.1"/>
    </source>
</evidence>
<sequence length="68" mass="7170">MTTIMFCKSSPAGASLLVGGSHDAAPLSIAFCAKFAGVHPERTSFESKERMFRPLAANQLAEPEEDGG</sequence>
<reference evidence="2" key="1">
    <citation type="journal article" date="2019" name="Int. J. Syst. Evol. Microbiol.">
        <title>The Global Catalogue of Microorganisms (GCM) 10K type strain sequencing project: providing services to taxonomists for standard genome sequencing and annotation.</title>
        <authorList>
            <consortium name="The Broad Institute Genomics Platform"/>
            <consortium name="The Broad Institute Genome Sequencing Center for Infectious Disease"/>
            <person name="Wu L."/>
            <person name="Ma J."/>
        </authorList>
    </citation>
    <scope>NUCLEOTIDE SEQUENCE [LARGE SCALE GENOMIC DNA]</scope>
    <source>
        <strain evidence="2">JCM 17759</strain>
    </source>
</reference>
<accession>A0ABP8MDT5</accession>